<sequence>MVQRNLVTLEKLEDASHKETIPPKRGLGYSAPTRSPNDTMQTNRTIGHAFGKPEALKIKESPQLRSSLNWELGGTPVYTTIGYGKARFGTSRLPSTIPEHKYLLTCEASTMNIYSPTSKFYTT</sequence>
<dbReference type="AlphaFoldDB" id="A0AAD4YWY1"/>
<comment type="caution">
    <text evidence="2">The sequence shown here is derived from an EMBL/GenBank/DDBJ whole genome shotgun (WGS) entry which is preliminary data.</text>
</comment>
<accession>A0AAD4YWY1</accession>
<reference evidence="2 3" key="1">
    <citation type="journal article" date="2022" name="G3 (Bethesda)">
        <title>Whole-genome sequence and methylome profiling of the almond [Prunus dulcis (Mill.) D.A. Webb] cultivar 'Nonpareil'.</title>
        <authorList>
            <person name="D'Amico-Willman K.M."/>
            <person name="Ouma W.Z."/>
            <person name="Meulia T."/>
            <person name="Sideli G.M."/>
            <person name="Gradziel T.M."/>
            <person name="Fresnedo-Ramirez J."/>
        </authorList>
    </citation>
    <scope>NUCLEOTIDE SEQUENCE [LARGE SCALE GENOMIC DNA]</scope>
    <source>
        <strain evidence="2">Clone GOH B32 T37-40</strain>
    </source>
</reference>
<protein>
    <submittedName>
        <fullName evidence="2">Uncharacterized protein</fullName>
    </submittedName>
</protein>
<gene>
    <name evidence="2" type="ORF">L3X38_033488</name>
</gene>
<dbReference type="EMBL" id="JAJFAZ020000006">
    <property type="protein sequence ID" value="KAI5324415.1"/>
    <property type="molecule type" value="Genomic_DNA"/>
</dbReference>
<evidence type="ECO:0000256" key="1">
    <source>
        <dbReference type="SAM" id="MobiDB-lite"/>
    </source>
</evidence>
<organism evidence="2 3">
    <name type="scientific">Prunus dulcis</name>
    <name type="common">Almond</name>
    <name type="synonym">Amygdalus dulcis</name>
    <dbReference type="NCBI Taxonomy" id="3755"/>
    <lineage>
        <taxon>Eukaryota</taxon>
        <taxon>Viridiplantae</taxon>
        <taxon>Streptophyta</taxon>
        <taxon>Embryophyta</taxon>
        <taxon>Tracheophyta</taxon>
        <taxon>Spermatophyta</taxon>
        <taxon>Magnoliopsida</taxon>
        <taxon>eudicotyledons</taxon>
        <taxon>Gunneridae</taxon>
        <taxon>Pentapetalae</taxon>
        <taxon>rosids</taxon>
        <taxon>fabids</taxon>
        <taxon>Rosales</taxon>
        <taxon>Rosaceae</taxon>
        <taxon>Amygdaloideae</taxon>
        <taxon>Amygdaleae</taxon>
        <taxon>Prunus</taxon>
    </lineage>
</organism>
<feature type="region of interest" description="Disordered" evidence="1">
    <location>
        <begin position="16"/>
        <end position="44"/>
    </location>
</feature>
<keyword evidence="3" id="KW-1185">Reference proteome</keyword>
<evidence type="ECO:0000313" key="3">
    <source>
        <dbReference type="Proteomes" id="UP001054821"/>
    </source>
</evidence>
<feature type="compositionally biased region" description="Polar residues" evidence="1">
    <location>
        <begin position="32"/>
        <end position="44"/>
    </location>
</feature>
<evidence type="ECO:0000313" key="2">
    <source>
        <dbReference type="EMBL" id="KAI5324415.1"/>
    </source>
</evidence>
<name>A0AAD4YWY1_PRUDU</name>
<dbReference type="Proteomes" id="UP001054821">
    <property type="component" value="Chromosome 6"/>
</dbReference>
<proteinExistence type="predicted"/>